<evidence type="ECO:0000313" key="3">
    <source>
        <dbReference type="EMBL" id="AHJ98941.1"/>
    </source>
</evidence>
<feature type="coiled-coil region" evidence="2">
    <location>
        <begin position="249"/>
        <end position="276"/>
    </location>
</feature>
<dbReference type="KEGG" id="hsw:Hsw_3346"/>
<evidence type="ECO:0008006" key="5">
    <source>
        <dbReference type="Google" id="ProtNLM"/>
    </source>
</evidence>
<gene>
    <name evidence="3" type="ORF">Hsw_3346</name>
</gene>
<evidence type="ECO:0000256" key="2">
    <source>
        <dbReference type="SAM" id="Coils"/>
    </source>
</evidence>
<evidence type="ECO:0000256" key="1">
    <source>
        <dbReference type="ARBA" id="ARBA00007039"/>
    </source>
</evidence>
<dbReference type="GO" id="GO:0004176">
    <property type="term" value="F:ATP-dependent peptidase activity"/>
    <property type="evidence" value="ECO:0007669"/>
    <property type="project" value="InterPro"/>
</dbReference>
<proteinExistence type="inferred from homology"/>
<dbReference type="InterPro" id="IPR023562">
    <property type="entry name" value="ClpP/TepA"/>
</dbReference>
<dbReference type="Proteomes" id="UP000019423">
    <property type="component" value="Chromosome"/>
</dbReference>
<comment type="similarity">
    <text evidence="1">Belongs to the peptidase S14 family.</text>
</comment>
<keyword evidence="2" id="KW-0175">Coiled coil</keyword>
<dbReference type="AlphaFoldDB" id="W8F8L9"/>
<dbReference type="STRING" id="1227739.Hsw_3346"/>
<dbReference type="eggNOG" id="COG0740">
    <property type="taxonomic scope" value="Bacteria"/>
</dbReference>
<dbReference type="PATRIC" id="fig|1227739.3.peg.3512"/>
<dbReference type="InterPro" id="IPR029045">
    <property type="entry name" value="ClpP/crotonase-like_dom_sf"/>
</dbReference>
<dbReference type="GO" id="GO:0004252">
    <property type="term" value="F:serine-type endopeptidase activity"/>
    <property type="evidence" value="ECO:0007669"/>
    <property type="project" value="InterPro"/>
</dbReference>
<dbReference type="PRINTS" id="PR00127">
    <property type="entry name" value="CLPPROTEASEP"/>
</dbReference>
<dbReference type="EMBL" id="CP007145">
    <property type="protein sequence ID" value="AHJ98941.1"/>
    <property type="molecule type" value="Genomic_DNA"/>
</dbReference>
<sequence length="378" mass="41459">MAGGKFWGTMEREYRLFEQIEMWHAAHLDTFLSELEAAGVRTATIRINTPGGSWLAGQKMRTRLLNSKLTITCINEGLVGSAATLPYSAGKVRQCQPHAKFMMHQVSSAVEGQVKELKKAIAGQEALNRSTAEMYEAVSSKSADEWERMMEEETWLTAEQAKTIGFCTQCLPARAGMVAPDATMQVAELHTYYMSLIPNSAPEMKLDEVKNALRTAGVTLPENATEADALAAIAKLQNQVVAPEVTPKAEQGETELEKALKRIKQLEDDKVTGQTQRIEDVVNSAISSGRITAAQKDLYTSLAKSDYTNTAKLLGELPARVSVASRTNLAASAGGKASGADSRNDWDFEKWSKEDERGLLDIKRNDPDKYQNLLDGIL</sequence>
<dbReference type="SUPFAM" id="SSF52096">
    <property type="entry name" value="ClpP/crotonase"/>
    <property type="match status" value="1"/>
</dbReference>
<name>W8F8L9_9BACT</name>
<dbReference type="CDD" id="cd07016">
    <property type="entry name" value="S14_ClpP_1"/>
    <property type="match status" value="1"/>
</dbReference>
<dbReference type="Pfam" id="PF00574">
    <property type="entry name" value="CLP_protease"/>
    <property type="match status" value="1"/>
</dbReference>
<reference evidence="3 4" key="1">
    <citation type="submission" date="2014-01" db="EMBL/GenBank/DDBJ databases">
        <title>Complete genome sequence of ionizing-radiation resistance bacterium Hymenobacter swuensis DY53.</title>
        <authorList>
            <person name="Jung J.-H."/>
            <person name="Jeong S.-W."/>
            <person name="Joe M.-H."/>
            <person name="Cho y.-j."/>
            <person name="Kim M.-K."/>
            <person name="Lim S.-Y."/>
        </authorList>
    </citation>
    <scope>NUCLEOTIDE SEQUENCE [LARGE SCALE GENOMIC DNA]</scope>
    <source>
        <strain evidence="3 4">DY53</strain>
    </source>
</reference>
<dbReference type="InterPro" id="IPR001907">
    <property type="entry name" value="ClpP"/>
</dbReference>
<protein>
    <recommendedName>
        <fullName evidence="5">ATP-dependent Clp protease proteolytic subunit</fullName>
    </recommendedName>
</protein>
<dbReference type="GO" id="GO:0006508">
    <property type="term" value="P:proteolysis"/>
    <property type="evidence" value="ECO:0007669"/>
    <property type="project" value="InterPro"/>
</dbReference>
<keyword evidence="4" id="KW-1185">Reference proteome</keyword>
<dbReference type="Gene3D" id="3.90.226.10">
    <property type="entry name" value="2-enoyl-CoA Hydratase, Chain A, domain 1"/>
    <property type="match status" value="1"/>
</dbReference>
<evidence type="ECO:0000313" key="4">
    <source>
        <dbReference type="Proteomes" id="UP000019423"/>
    </source>
</evidence>
<dbReference type="HOGENOM" id="CLU_731106_0_0_10"/>
<accession>W8F8L9</accession>
<organism evidence="3 4">
    <name type="scientific">Hymenobacter swuensis DY53</name>
    <dbReference type="NCBI Taxonomy" id="1227739"/>
    <lineage>
        <taxon>Bacteria</taxon>
        <taxon>Pseudomonadati</taxon>
        <taxon>Bacteroidota</taxon>
        <taxon>Cytophagia</taxon>
        <taxon>Cytophagales</taxon>
        <taxon>Hymenobacteraceae</taxon>
        <taxon>Hymenobacter</taxon>
    </lineage>
</organism>